<evidence type="ECO:0000313" key="1">
    <source>
        <dbReference type="EMBL" id="MBH0236333.1"/>
    </source>
</evidence>
<accession>A0A931MW83</accession>
<proteinExistence type="predicted"/>
<dbReference type="SUPFAM" id="SSF48452">
    <property type="entry name" value="TPR-like"/>
    <property type="match status" value="1"/>
</dbReference>
<dbReference type="InterPro" id="IPR011990">
    <property type="entry name" value="TPR-like_helical_dom_sf"/>
</dbReference>
<comment type="caution">
    <text evidence="1">The sequence shown here is derived from an EMBL/GenBank/DDBJ whole genome shotgun (WGS) entry which is preliminary data.</text>
</comment>
<organism evidence="1 2">
    <name type="scientific">Methylobrevis albus</name>
    <dbReference type="NCBI Taxonomy" id="2793297"/>
    <lineage>
        <taxon>Bacteria</taxon>
        <taxon>Pseudomonadati</taxon>
        <taxon>Pseudomonadota</taxon>
        <taxon>Alphaproteobacteria</taxon>
        <taxon>Hyphomicrobiales</taxon>
        <taxon>Pleomorphomonadaceae</taxon>
        <taxon>Methylobrevis</taxon>
    </lineage>
</organism>
<dbReference type="Proteomes" id="UP000631694">
    <property type="component" value="Unassembled WGS sequence"/>
</dbReference>
<name>A0A931MW83_9HYPH</name>
<evidence type="ECO:0000313" key="2">
    <source>
        <dbReference type="Proteomes" id="UP000631694"/>
    </source>
</evidence>
<dbReference type="RefSeq" id="WP_197309431.1">
    <property type="nucleotide sequence ID" value="NZ_JADZLT010000036.1"/>
</dbReference>
<sequence length="711" mass="77626">MSEAVSFDEGIRTAEAAIRDGDHDLAGRLLATLAAARRDEHPARLALEAALATATGDFHAALRAWQRYEALFGIRGRDRLKHAAVLERLGRIGEAIAVYRAIPTPPGSDHRGVLQEARLHGKLGNHTAALAVLDAALQGGAGPETEVRLRAARARAAMAAGRRLDALTDFVFLAEAQPGKPTGLVGQIDVHLLHYDRTAAAAALARAQKRHPRDVKVLAAEARFIQQFGNDDDFVGFVQRLVPLRLGAAEVEELLAEMFGTRHLFFTEELRARLIAASGLPAHETILRGLLDEGARATPELRLAAARKAVDDVAAYPDSPRGLKMRVRLASALIEAGAAEEAETVIDGLAATVRGWPYSPPLIGELLEWQAVRRGDVAGAQASYWHRRRMIARRDRSDELECLRALPGPPPPVVVVCQLRNEMPMLPAFFRHYRKIGVERFVMIDNGSSDGSTEWLSAQPDTELFRSASPFRRAEAGNAWTNPLIARPAYADTLCLRVDADEHLVYPHVETRPVAALWDYMQGEGAEVLAGHMLDMLPETLAHVAAPEADFTERARFFEPPPPPMPVVTCPYFSYRGGPRTRLLGIPSDHLTKCSGLRGGGTVEQTRASHRTSPARVASVGMVLLHYKFRPDFFERARRVAAEHQYASASQSFSRYQLLEDEMHRSVLSAETRPYTGSASLLAAGVLKTTPGWDAAGEVPAREGEPEPAPG</sequence>
<reference evidence="1" key="1">
    <citation type="submission" date="2020-12" db="EMBL/GenBank/DDBJ databases">
        <title>Methylobrevis albus sp. nov., isolated from fresh water lack sediment.</title>
        <authorList>
            <person name="Zou Q."/>
        </authorList>
    </citation>
    <scope>NUCLEOTIDE SEQUENCE</scope>
    <source>
        <strain evidence="1">L22</strain>
    </source>
</reference>
<dbReference type="Pfam" id="PF13704">
    <property type="entry name" value="Glyco_tranf_2_4"/>
    <property type="match status" value="1"/>
</dbReference>
<gene>
    <name evidence="1" type="ORF">I5731_00725</name>
</gene>
<dbReference type="Gene3D" id="1.25.40.10">
    <property type="entry name" value="Tetratricopeptide repeat domain"/>
    <property type="match status" value="1"/>
</dbReference>
<keyword evidence="2" id="KW-1185">Reference proteome</keyword>
<protein>
    <submittedName>
        <fullName evidence="1">Glycosyltransferase family 2 protein</fullName>
    </submittedName>
</protein>
<dbReference type="EMBL" id="JADZLT010000036">
    <property type="protein sequence ID" value="MBH0236333.1"/>
    <property type="molecule type" value="Genomic_DNA"/>
</dbReference>
<dbReference type="AlphaFoldDB" id="A0A931MW83"/>